<evidence type="ECO:0000313" key="11">
    <source>
        <dbReference type="EMBL" id="KAG6484029.1"/>
    </source>
</evidence>
<keyword evidence="8" id="KW-0501">Molybdenum cofactor biosynthesis</keyword>
<dbReference type="PROSITE" id="PS50166">
    <property type="entry name" value="IMPORTIN_B_NT"/>
    <property type="match status" value="1"/>
</dbReference>
<proteinExistence type="inferred from homology"/>
<dbReference type="Gene3D" id="1.25.10.10">
    <property type="entry name" value="Leucine-rich Repeat Variant"/>
    <property type="match status" value="1"/>
</dbReference>
<dbReference type="GO" id="GO:0006606">
    <property type="term" value="P:protein import into nucleus"/>
    <property type="evidence" value="ECO:0007669"/>
    <property type="project" value="TreeGrafter"/>
</dbReference>
<dbReference type="InterPro" id="IPR016024">
    <property type="entry name" value="ARM-type_fold"/>
</dbReference>
<organism evidence="11 12">
    <name type="scientific">Zingiber officinale</name>
    <name type="common">Ginger</name>
    <name type="synonym">Amomum zingiber</name>
    <dbReference type="NCBI Taxonomy" id="94328"/>
    <lineage>
        <taxon>Eukaryota</taxon>
        <taxon>Viridiplantae</taxon>
        <taxon>Streptophyta</taxon>
        <taxon>Embryophyta</taxon>
        <taxon>Tracheophyta</taxon>
        <taxon>Spermatophyta</taxon>
        <taxon>Magnoliopsida</taxon>
        <taxon>Liliopsida</taxon>
        <taxon>Zingiberales</taxon>
        <taxon>Zingiberaceae</taxon>
        <taxon>Zingiber</taxon>
    </lineage>
</organism>
<dbReference type="AlphaFoldDB" id="A0A8J5FPN3"/>
<dbReference type="GO" id="GO:0031267">
    <property type="term" value="F:small GTPase binding"/>
    <property type="evidence" value="ECO:0007669"/>
    <property type="project" value="InterPro"/>
</dbReference>
<dbReference type="GO" id="GO:0006611">
    <property type="term" value="P:protein export from nucleus"/>
    <property type="evidence" value="ECO:0007669"/>
    <property type="project" value="TreeGrafter"/>
</dbReference>
<name>A0A8J5FPN3_ZINOF</name>
<sequence>MDIRPETLATWFLQSLSPEPQPRRAAEASLSDSAKRPGFATALLQLVAAPAVEDQIRLAAAVHFKNHLRSHWAPSADDAAYAISAPEKEQIKAHIVALMLNAPPRVQPQLSEALAAVSSHDFPKSWPSLLPELVDSLRKAAVADDYHSVNGLLGAATSLFSKFRSSFDDNALRLDLKYCLDGFAAPLLEIFLKTSRLISSNVTGPPETLRPLFESQRLCSEIFHSLNSVELPEFFEEHMNEWMSEFLAYLGTSYSPAVEAEGALDALRASICENLQLYMEKNEEEFKIYLEKFALTVCQLLMTPGSSPTRDQLTVTAIKFLTTVSTSVHHSLFSSPNFLQGICSSIVFPNIRLRDEDEELFDMNYIEYIRRDIEGSDIDTRRRIACELLKGIALNYREQVTTLVSMQIQEMLKLYAANPMENWKEKDNAIYLVVALAPKVGSSAGYLVDVESFFTSVIVPELQEQDINGSPMLKAGALKFFTVFRVQIPKPAVLALFPHLARFLVAESNVVHSYAANCIEKLLMVKDKVTLSGSNVVSLTPRYSASDVNPFLLQLMTNLFSALQLPESQENSYIMKCIMRVIGLCNISSKVAEHCVDRLAYVLTVVCNNPRSPTFNHYLFESIAALIGRSCENDELLIQVFEIHLFPILQKILAEDVAEFWPYTFQIFSQLVDVSKPPLSEAYMLIFKMLLSDDSWKRSENVPALVQLLQAYLQKIPNVLKTEGRLEQVIAKSTGLLSASKTEELGFYVLNAVVENLPCEIIAPYLTDIWRPIFIRLQSRRVAKFVNSFVVFMSLFLVKHGPSVLVESIDTLQNGLFLNILQTFWIPNLKLISGATERKLALVAATRLICESSILSDDKYSELWGRMLNSIISLLAQPDQYVELENGEPDLPETVGYSATFARLHYGGKKESDPLKEIRDPKEFFVTSVSRLSSSSPGRYGPVIQTAEFKCCLALHPLALETTLQVLQDGSCVSSKEESKRAAVASCSVLLGQKVFNLVVSNQLAKGDALTVARILSMSCDYREDRKP</sequence>
<evidence type="ECO:0000256" key="8">
    <source>
        <dbReference type="ARBA" id="ARBA00023150"/>
    </source>
</evidence>
<evidence type="ECO:0000256" key="5">
    <source>
        <dbReference type="ARBA" id="ARBA00022448"/>
    </source>
</evidence>
<dbReference type="GO" id="GO:0006777">
    <property type="term" value="P:Mo-molybdopterin cofactor biosynthetic process"/>
    <property type="evidence" value="ECO:0007669"/>
    <property type="project" value="UniProtKB-KW"/>
</dbReference>
<dbReference type="Pfam" id="PF03810">
    <property type="entry name" value="IBN_N"/>
    <property type="match status" value="1"/>
</dbReference>
<dbReference type="InterPro" id="IPR002820">
    <property type="entry name" value="Mopterin_CF_biosynth-C_dom"/>
</dbReference>
<dbReference type="GO" id="GO:0005049">
    <property type="term" value="F:nuclear export signal receptor activity"/>
    <property type="evidence" value="ECO:0007669"/>
    <property type="project" value="TreeGrafter"/>
</dbReference>
<dbReference type="InterPro" id="IPR011989">
    <property type="entry name" value="ARM-like"/>
</dbReference>
<dbReference type="UniPathway" id="UPA00344"/>
<evidence type="ECO:0000256" key="3">
    <source>
        <dbReference type="ARBA" id="ARBA00005046"/>
    </source>
</evidence>
<keyword evidence="6" id="KW-0963">Cytoplasm</keyword>
<dbReference type="Gene3D" id="3.30.70.640">
    <property type="entry name" value="Molybdopterin cofactor biosynthesis C (MoaC) domain"/>
    <property type="match status" value="1"/>
</dbReference>
<dbReference type="PANTHER" id="PTHR10997">
    <property type="entry name" value="IMPORTIN-7, 8, 11"/>
    <property type="match status" value="1"/>
</dbReference>
<dbReference type="GO" id="GO:0005635">
    <property type="term" value="C:nuclear envelope"/>
    <property type="evidence" value="ECO:0007669"/>
    <property type="project" value="TreeGrafter"/>
</dbReference>
<keyword evidence="5" id="KW-0813">Transport</keyword>
<evidence type="ECO:0000256" key="6">
    <source>
        <dbReference type="ARBA" id="ARBA00022490"/>
    </source>
</evidence>
<comment type="similarity">
    <text evidence="4">Belongs to the XPO2/CSE1 family.</text>
</comment>
<feature type="domain" description="Importin N-terminal" evidence="10">
    <location>
        <begin position="26"/>
        <end position="101"/>
    </location>
</feature>
<dbReference type="GO" id="GO:0005829">
    <property type="term" value="C:cytosol"/>
    <property type="evidence" value="ECO:0007669"/>
    <property type="project" value="TreeGrafter"/>
</dbReference>
<comment type="caution">
    <text evidence="11">The sequence shown here is derived from an EMBL/GenBank/DDBJ whole genome shotgun (WGS) entry which is preliminary data.</text>
</comment>
<dbReference type="InterPro" id="IPR013713">
    <property type="entry name" value="XPO2_central"/>
</dbReference>
<dbReference type="InterPro" id="IPR036522">
    <property type="entry name" value="MoaC_sf"/>
</dbReference>
<keyword evidence="7" id="KW-0653">Protein transport</keyword>
<keyword evidence="12" id="KW-1185">Reference proteome</keyword>
<reference evidence="11 12" key="1">
    <citation type="submission" date="2020-08" db="EMBL/GenBank/DDBJ databases">
        <title>Plant Genome Project.</title>
        <authorList>
            <person name="Zhang R.-G."/>
        </authorList>
    </citation>
    <scope>NUCLEOTIDE SEQUENCE [LARGE SCALE GENOMIC DNA]</scope>
    <source>
        <tissue evidence="11">Rhizome</tissue>
    </source>
</reference>
<dbReference type="Pfam" id="PF03378">
    <property type="entry name" value="CAS_CSE1"/>
    <property type="match status" value="1"/>
</dbReference>
<dbReference type="PANTHER" id="PTHR10997:SF8">
    <property type="entry name" value="EXPORTIN-2"/>
    <property type="match status" value="1"/>
</dbReference>
<dbReference type="InterPro" id="IPR005043">
    <property type="entry name" value="XPO2_C"/>
</dbReference>
<dbReference type="SUPFAM" id="SSF48371">
    <property type="entry name" value="ARM repeat"/>
    <property type="match status" value="1"/>
</dbReference>
<dbReference type="SMART" id="SM00913">
    <property type="entry name" value="IBN_N"/>
    <property type="match status" value="1"/>
</dbReference>
<comment type="pathway">
    <text evidence="3">Cofactor biosynthesis; molybdopterin biosynthesis.</text>
</comment>
<evidence type="ECO:0000256" key="9">
    <source>
        <dbReference type="ARBA" id="ARBA00023242"/>
    </source>
</evidence>
<dbReference type="SUPFAM" id="SSF55040">
    <property type="entry name" value="Molybdenum cofactor biosynthesis protein C, MoaC"/>
    <property type="match status" value="1"/>
</dbReference>
<dbReference type="InterPro" id="IPR001494">
    <property type="entry name" value="Importin-beta_N"/>
</dbReference>
<dbReference type="EMBL" id="JACMSC010000016">
    <property type="protein sequence ID" value="KAG6484029.1"/>
    <property type="molecule type" value="Genomic_DNA"/>
</dbReference>
<accession>A0A8J5FPN3</accession>
<evidence type="ECO:0000256" key="1">
    <source>
        <dbReference type="ARBA" id="ARBA00004123"/>
    </source>
</evidence>
<dbReference type="Proteomes" id="UP000734854">
    <property type="component" value="Unassembled WGS sequence"/>
</dbReference>
<dbReference type="Pfam" id="PF01967">
    <property type="entry name" value="MoaC"/>
    <property type="match status" value="1"/>
</dbReference>
<keyword evidence="9" id="KW-0539">Nucleus</keyword>
<evidence type="ECO:0000259" key="10">
    <source>
        <dbReference type="PROSITE" id="PS50166"/>
    </source>
</evidence>
<protein>
    <recommendedName>
        <fullName evidence="10">Importin N-terminal domain-containing protein</fullName>
    </recommendedName>
</protein>
<evidence type="ECO:0000256" key="4">
    <source>
        <dbReference type="ARBA" id="ARBA00008669"/>
    </source>
</evidence>
<evidence type="ECO:0000256" key="7">
    <source>
        <dbReference type="ARBA" id="ARBA00022927"/>
    </source>
</evidence>
<evidence type="ECO:0000313" key="12">
    <source>
        <dbReference type="Proteomes" id="UP000734854"/>
    </source>
</evidence>
<evidence type="ECO:0000256" key="2">
    <source>
        <dbReference type="ARBA" id="ARBA00004496"/>
    </source>
</evidence>
<dbReference type="Pfam" id="PF08506">
    <property type="entry name" value="Cse1"/>
    <property type="match status" value="1"/>
</dbReference>
<gene>
    <name evidence="11" type="ORF">ZIOFF_060822</name>
</gene>
<comment type="subcellular location">
    <subcellularLocation>
        <location evidence="2">Cytoplasm</location>
    </subcellularLocation>
    <subcellularLocation>
        <location evidence="1">Nucleus</location>
    </subcellularLocation>
</comment>